<dbReference type="Proteomes" id="UP000472727">
    <property type="component" value="Unassembled WGS sequence"/>
</dbReference>
<dbReference type="Proteomes" id="UP000483672">
    <property type="component" value="Unassembled WGS sequence"/>
</dbReference>
<organism evidence="3 5">
    <name type="scientific">Orbilia oligospora</name>
    <name type="common">Nematode-trapping fungus</name>
    <name type="synonym">Arthrobotrys oligospora</name>
    <dbReference type="NCBI Taxonomy" id="2813651"/>
    <lineage>
        <taxon>Eukaryota</taxon>
        <taxon>Fungi</taxon>
        <taxon>Dikarya</taxon>
        <taxon>Ascomycota</taxon>
        <taxon>Pezizomycotina</taxon>
        <taxon>Orbiliomycetes</taxon>
        <taxon>Orbiliales</taxon>
        <taxon>Orbiliaceae</taxon>
        <taxon>Orbilia</taxon>
    </lineage>
</organism>
<dbReference type="OrthoDB" id="10452187at2759"/>
<gene>
    <name evidence="2" type="ORF">TWF106_007757</name>
    <name evidence="3" type="ORF">TWF191_007759</name>
    <name evidence="1" type="ORF">TWF679_007403</name>
</gene>
<dbReference type="EMBL" id="WIWS01000042">
    <property type="protein sequence ID" value="KAF3218163.1"/>
    <property type="molecule type" value="Genomic_DNA"/>
</dbReference>
<evidence type="ECO:0000313" key="3">
    <source>
        <dbReference type="EMBL" id="KAF3231037.1"/>
    </source>
</evidence>
<dbReference type="Proteomes" id="UP000614610">
    <property type="component" value="Unassembled WGS sequence"/>
</dbReference>
<name>A0A7C8V5Z6_ORBOL</name>
<dbReference type="EMBL" id="WIPF01000005">
    <property type="protein sequence ID" value="KAF3231037.1"/>
    <property type="molecule type" value="Genomic_DNA"/>
</dbReference>
<evidence type="ECO:0000313" key="2">
    <source>
        <dbReference type="EMBL" id="KAF3218163.1"/>
    </source>
</evidence>
<evidence type="ECO:0000313" key="1">
    <source>
        <dbReference type="EMBL" id="KAF3209254.1"/>
    </source>
</evidence>
<dbReference type="EMBL" id="WIWT01000043">
    <property type="protein sequence ID" value="KAF3209254.1"/>
    <property type="molecule type" value="Genomic_DNA"/>
</dbReference>
<evidence type="ECO:0000313" key="4">
    <source>
        <dbReference type="Proteomes" id="UP000472727"/>
    </source>
</evidence>
<evidence type="ECO:0000313" key="5">
    <source>
        <dbReference type="Proteomes" id="UP000483672"/>
    </source>
</evidence>
<accession>A0A7C8V5Z6</accession>
<dbReference type="AlphaFoldDB" id="A0A7C8V5Z6"/>
<proteinExistence type="predicted"/>
<protein>
    <submittedName>
        <fullName evidence="3">Uncharacterized protein</fullName>
    </submittedName>
</protein>
<reference evidence="4 5" key="1">
    <citation type="submission" date="2019-06" db="EMBL/GenBank/DDBJ databases">
        <authorList>
            <person name="Palmer J.M."/>
        </authorList>
    </citation>
    <scope>NUCLEOTIDE SEQUENCE [LARGE SCALE GENOMIC DNA]</scope>
    <source>
        <strain evidence="2 4">TWF106</strain>
        <strain evidence="3 5">TWF191</strain>
        <strain evidence="1">TWF679</strain>
    </source>
</reference>
<comment type="caution">
    <text evidence="3">The sequence shown here is derived from an EMBL/GenBank/DDBJ whole genome shotgun (WGS) entry which is preliminary data.</text>
</comment>
<sequence>MCQVHMYRASCGHLSLLEPTSPNQGATVFCQKNPPCKRPTIEVATLFSMCSDCHARIARMSAVPSMHRVDISKFKSRKYRDPESLQPSNRLSGTLTESYRGFRSRVWTKLRGHTSFANRQRSRQSVQPSQFQRQTRVDDTNGLGFYDLI</sequence>